<dbReference type="GO" id="GO:0022857">
    <property type="term" value="F:transmembrane transporter activity"/>
    <property type="evidence" value="ECO:0007669"/>
    <property type="project" value="InterPro"/>
</dbReference>
<keyword evidence="8" id="KW-1185">Reference proteome</keyword>
<gene>
    <name evidence="7" type="ORF">BTUL_0090g00160</name>
</gene>
<keyword evidence="2" id="KW-0813">Transport</keyword>
<organism evidence="7 8">
    <name type="scientific">Botrytis tulipae</name>
    <dbReference type="NCBI Taxonomy" id="87230"/>
    <lineage>
        <taxon>Eukaryota</taxon>
        <taxon>Fungi</taxon>
        <taxon>Dikarya</taxon>
        <taxon>Ascomycota</taxon>
        <taxon>Pezizomycotina</taxon>
        <taxon>Leotiomycetes</taxon>
        <taxon>Helotiales</taxon>
        <taxon>Sclerotiniaceae</taxon>
        <taxon>Botrytis</taxon>
    </lineage>
</organism>
<accession>A0A4Z1EIW4</accession>
<comment type="subcellular location">
    <subcellularLocation>
        <location evidence="1">Membrane</location>
        <topology evidence="1">Multi-pass membrane protein</topology>
    </subcellularLocation>
</comment>
<feature type="transmembrane region" description="Helical" evidence="6">
    <location>
        <begin position="219"/>
        <end position="237"/>
    </location>
</feature>
<reference evidence="7 8" key="1">
    <citation type="submission" date="2017-12" db="EMBL/GenBank/DDBJ databases">
        <title>Comparative genomics of Botrytis spp.</title>
        <authorList>
            <person name="Valero-Jimenez C.A."/>
            <person name="Tapia P."/>
            <person name="Veloso J."/>
            <person name="Silva-Moreno E."/>
            <person name="Staats M."/>
            <person name="Valdes J.H."/>
            <person name="Van Kan J.A.L."/>
        </authorList>
    </citation>
    <scope>NUCLEOTIDE SEQUENCE [LARGE SCALE GENOMIC DNA]</scope>
    <source>
        <strain evidence="7 8">Bt9001</strain>
    </source>
</reference>
<dbReference type="EMBL" id="PQXH01000090">
    <property type="protein sequence ID" value="TGO12325.1"/>
    <property type="molecule type" value="Genomic_DNA"/>
</dbReference>
<evidence type="ECO:0000256" key="2">
    <source>
        <dbReference type="ARBA" id="ARBA00022448"/>
    </source>
</evidence>
<dbReference type="OrthoDB" id="4476201at2759"/>
<keyword evidence="3 6" id="KW-0812">Transmembrane</keyword>
<dbReference type="InterPro" id="IPR002293">
    <property type="entry name" value="AA/rel_permease1"/>
</dbReference>
<dbReference type="Proteomes" id="UP000297777">
    <property type="component" value="Unassembled WGS sequence"/>
</dbReference>
<evidence type="ECO:0000256" key="1">
    <source>
        <dbReference type="ARBA" id="ARBA00004141"/>
    </source>
</evidence>
<keyword evidence="4 6" id="KW-1133">Transmembrane helix</keyword>
<name>A0A4Z1EIW4_9HELO</name>
<evidence type="ECO:0000256" key="5">
    <source>
        <dbReference type="ARBA" id="ARBA00023136"/>
    </source>
</evidence>
<evidence type="ECO:0000256" key="3">
    <source>
        <dbReference type="ARBA" id="ARBA00022692"/>
    </source>
</evidence>
<evidence type="ECO:0000256" key="4">
    <source>
        <dbReference type="ARBA" id="ARBA00022989"/>
    </source>
</evidence>
<dbReference type="Gene3D" id="1.20.1740.10">
    <property type="entry name" value="Amino acid/polyamine transporter I"/>
    <property type="match status" value="1"/>
</dbReference>
<dbReference type="Pfam" id="PF13520">
    <property type="entry name" value="AA_permease_2"/>
    <property type="match status" value="1"/>
</dbReference>
<comment type="caution">
    <text evidence="7">The sequence shown here is derived from an EMBL/GenBank/DDBJ whole genome shotgun (WGS) entry which is preliminary data.</text>
</comment>
<sequence>MATLTQSKSNASAHNDLIRRPSVTTALPAGDSPNLEGLSADEAALTALGYKQEFKREFSLWTTFCVSFAVLGLLPSFASTLYYGMGYAGTGGMVWGWLVSWFFIQCVAMGMAELCSSMPTSGGLYYAAAVLAPPGWGPFAAWITGWSNWMVQITGAPSVDYALAAMILAAASITHPEYEPTNYQTFLLTVLIMIIHGVISSMPTLWIAKFNSFGSTLNMIALLVVIIMIPTSVTGTATTPKFFPSKEVWSIQNGTDWPDGVAVLMSFIAIIWTMSGYDAPFHLSEECSNASIAAPRAIVLTSGIGGLMG</sequence>
<evidence type="ECO:0008006" key="9">
    <source>
        <dbReference type="Google" id="ProtNLM"/>
    </source>
</evidence>
<feature type="transmembrane region" description="Helical" evidence="6">
    <location>
        <begin position="124"/>
        <end position="143"/>
    </location>
</feature>
<proteinExistence type="predicted"/>
<feature type="transmembrane region" description="Helical" evidence="6">
    <location>
        <begin position="94"/>
        <end position="112"/>
    </location>
</feature>
<dbReference type="PANTHER" id="PTHR45649:SF29">
    <property type="entry name" value="AMINO ACID TRANSPORTER (EUROFUNG)"/>
    <property type="match status" value="1"/>
</dbReference>
<evidence type="ECO:0000313" key="7">
    <source>
        <dbReference type="EMBL" id="TGO12325.1"/>
    </source>
</evidence>
<evidence type="ECO:0000256" key="6">
    <source>
        <dbReference type="SAM" id="Phobius"/>
    </source>
</evidence>
<dbReference type="GO" id="GO:0016020">
    <property type="term" value="C:membrane"/>
    <property type="evidence" value="ECO:0007669"/>
    <property type="project" value="UniProtKB-SubCell"/>
</dbReference>
<feature type="transmembrane region" description="Helical" evidence="6">
    <location>
        <begin position="149"/>
        <end position="173"/>
    </location>
</feature>
<evidence type="ECO:0000313" key="8">
    <source>
        <dbReference type="Proteomes" id="UP000297777"/>
    </source>
</evidence>
<keyword evidence="5 6" id="KW-0472">Membrane</keyword>
<feature type="transmembrane region" description="Helical" evidence="6">
    <location>
        <begin position="58"/>
        <end position="82"/>
    </location>
</feature>
<dbReference type="AlphaFoldDB" id="A0A4Z1EIW4"/>
<protein>
    <recommendedName>
        <fullName evidence="9">Amino acid permease/ SLC12A domain-containing protein</fullName>
    </recommendedName>
</protein>
<feature type="transmembrane region" description="Helical" evidence="6">
    <location>
        <begin position="185"/>
        <end position="207"/>
    </location>
</feature>
<dbReference type="PANTHER" id="PTHR45649">
    <property type="entry name" value="AMINO-ACID PERMEASE BAT1"/>
    <property type="match status" value="1"/>
</dbReference>